<name>A0A0K2ZLJ3_9XANT</name>
<proteinExistence type="predicted"/>
<protein>
    <submittedName>
        <fullName evidence="1">Uncharacterized protein</fullName>
    </submittedName>
</protein>
<evidence type="ECO:0000313" key="1">
    <source>
        <dbReference type="EMBL" id="CTP85054.1"/>
    </source>
</evidence>
<accession>A0A0K2ZLJ3</accession>
<reference evidence="1 2" key="1">
    <citation type="submission" date="2015-07" db="EMBL/GenBank/DDBJ databases">
        <authorList>
            <person name="Noorani M."/>
        </authorList>
    </citation>
    <scope>NUCLEOTIDE SEQUENCE [LARGE SCALE GENOMIC DNA]</scope>
    <source>
        <strain evidence="1">LMG728</strain>
    </source>
</reference>
<dbReference type="EMBL" id="CXOK01000021">
    <property type="protein sequence ID" value="CTP85054.1"/>
    <property type="molecule type" value="Genomic_DNA"/>
</dbReference>
<sequence>MSQAIASMNARGVIALELSAGRAPAHAALPHALAAELAEKVGRDLAQLVPAVRELELSLAGAHFDPAEVLRPGWPMHRRLDELRARAPGRDAGPRLLAFGADADGTVPLPFQADTALLGGALRVVPFLLSGPAETLQPVAAALEDLLLAQGMAQPDTALLAQQAFGAQIEHARYLTVNDLAAMMSMQYDNQGLAPLWPLIETALLAPDQEEWLASPPEPLLRYRGGEVRMALFDPAGWCAHYAHDRQDCERLQRVYEHYLARQRQLAAVLEAHGMPVLYVHCEAGQDARQALQAA</sequence>
<dbReference type="RefSeq" id="WP_053840095.1">
    <property type="nucleotide sequence ID" value="NZ_CP076250.1"/>
</dbReference>
<gene>
    <name evidence="1" type="ORF">XTPLMG728_0755</name>
</gene>
<dbReference type="Proteomes" id="UP000041247">
    <property type="component" value="Unassembled WGS sequence"/>
</dbReference>
<dbReference type="AlphaFoldDB" id="A0A0K2ZLJ3"/>
<organism evidence="1 2">
    <name type="scientific">Xanthomonas graminis pv. poae</name>
    <dbReference type="NCBI Taxonomy" id="227946"/>
    <lineage>
        <taxon>Bacteria</taxon>
        <taxon>Pseudomonadati</taxon>
        <taxon>Pseudomonadota</taxon>
        <taxon>Gammaproteobacteria</taxon>
        <taxon>Lysobacterales</taxon>
        <taxon>Lysobacteraceae</taxon>
        <taxon>Xanthomonas</taxon>
        <taxon>Xanthomonas translucens group</taxon>
        <taxon>Xanthomonas graminis</taxon>
    </lineage>
</organism>
<evidence type="ECO:0000313" key="2">
    <source>
        <dbReference type="Proteomes" id="UP000041247"/>
    </source>
</evidence>